<proteinExistence type="predicted"/>
<reference evidence="2" key="1">
    <citation type="submission" date="2016-10" db="EMBL/GenBank/DDBJ databases">
        <authorList>
            <person name="Varghese N."/>
            <person name="Submissions S."/>
        </authorList>
    </citation>
    <scope>NUCLEOTIDE SEQUENCE [LARGE SCALE GENOMIC DNA]</scope>
    <source>
        <strain evidence="2">K1</strain>
    </source>
</reference>
<dbReference type="GO" id="GO:0016740">
    <property type="term" value="F:transferase activity"/>
    <property type="evidence" value="ECO:0007669"/>
    <property type="project" value="UniProtKB-KW"/>
</dbReference>
<dbReference type="InterPro" id="IPR010235">
    <property type="entry name" value="HepT"/>
</dbReference>
<dbReference type="RefSeq" id="WP_091702897.1">
    <property type="nucleotide sequence ID" value="NZ_FOJQ01000024.1"/>
</dbReference>
<name>A0A1I0TF64_9BACL</name>
<dbReference type="Proteomes" id="UP000198979">
    <property type="component" value="Unassembled WGS sequence"/>
</dbReference>
<dbReference type="AlphaFoldDB" id="A0A1I0TF64"/>
<keyword evidence="2" id="KW-1185">Reference proteome</keyword>
<accession>A0A1I0TF64</accession>
<dbReference type="NCBIfam" id="TIGR01987">
    <property type="entry name" value="HI0074"/>
    <property type="match status" value="1"/>
</dbReference>
<sequence length="154" mass="18191">MTHSLENYKESIVLSYQYAFRLLLHLKNVIAASKQIPAEDELMKEVYRDSIVKKYEILEDQLWKLLSKIFKASGLELHSPRACYRQAFKEGWIEHIDIWNDMLSSRNATAHVYNEEDYEQIKQKIVDEYVQPIEALLQKIKEEVNNPMTKVMGL</sequence>
<organism evidence="1 2">
    <name type="scientific">Anoxybacillus pushchinoensis</name>
    <dbReference type="NCBI Taxonomy" id="150248"/>
    <lineage>
        <taxon>Bacteria</taxon>
        <taxon>Bacillati</taxon>
        <taxon>Bacillota</taxon>
        <taxon>Bacilli</taxon>
        <taxon>Bacillales</taxon>
        <taxon>Anoxybacillaceae</taxon>
        <taxon>Anoxybacillus</taxon>
    </lineage>
</organism>
<dbReference type="Gene3D" id="1.20.120.330">
    <property type="entry name" value="Nucleotidyltransferases domain 2"/>
    <property type="match status" value="1"/>
</dbReference>
<gene>
    <name evidence="1" type="ORF">SAMN05216169_102420</name>
</gene>
<dbReference type="Pfam" id="PF08780">
    <property type="entry name" value="NTase_sub_bind"/>
    <property type="match status" value="1"/>
</dbReference>
<evidence type="ECO:0000313" key="1">
    <source>
        <dbReference type="EMBL" id="SFA50438.1"/>
    </source>
</evidence>
<dbReference type="SUPFAM" id="SSF81593">
    <property type="entry name" value="Nucleotidyltransferase substrate binding subunit/domain"/>
    <property type="match status" value="1"/>
</dbReference>
<dbReference type="STRING" id="150248.SAMN05216169_102420"/>
<dbReference type="EMBL" id="FOJQ01000024">
    <property type="protein sequence ID" value="SFA50438.1"/>
    <property type="molecule type" value="Genomic_DNA"/>
</dbReference>
<dbReference type="OrthoDB" id="9810452at2"/>
<keyword evidence="1" id="KW-0808">Transferase</keyword>
<evidence type="ECO:0000313" key="2">
    <source>
        <dbReference type="Proteomes" id="UP000198979"/>
    </source>
</evidence>
<protein>
    <submittedName>
        <fullName evidence="1">Nucleotidyltransferase substrate binding protein, HI0074 family</fullName>
    </submittedName>
</protein>